<feature type="compositionally biased region" description="Polar residues" evidence="4">
    <location>
        <begin position="1258"/>
        <end position="1286"/>
    </location>
</feature>
<keyword evidence="3" id="KW-0479">Metal-binding</keyword>
<reference evidence="5 6" key="1">
    <citation type="submission" date="2020-07" db="EMBL/GenBank/DDBJ databases">
        <title>Sequencing the genomes of 1000 actinobacteria strains.</title>
        <authorList>
            <person name="Klenk H.-P."/>
        </authorList>
    </citation>
    <scope>NUCLEOTIDE SEQUENCE [LARGE SCALE GENOMIC DNA]</scope>
    <source>
        <strain evidence="5 6">DSM 44065</strain>
    </source>
</reference>
<feature type="compositionally biased region" description="Basic and acidic residues" evidence="4">
    <location>
        <begin position="1232"/>
        <end position="1249"/>
    </location>
</feature>
<evidence type="ECO:0000256" key="2">
    <source>
        <dbReference type="ARBA" id="ARBA00022801"/>
    </source>
</evidence>
<feature type="region of interest" description="Disordered" evidence="4">
    <location>
        <begin position="701"/>
        <end position="747"/>
    </location>
</feature>
<feature type="binding site" evidence="3">
    <location>
        <position position="1600"/>
    </location>
    <ligand>
        <name>Mg(2+)</name>
        <dbReference type="ChEBI" id="CHEBI:18420"/>
        <label>1</label>
    </ligand>
</feature>
<dbReference type="InterPro" id="IPR050792">
    <property type="entry name" value="ADP-ribosylglycohydrolase"/>
</dbReference>
<comment type="caution">
    <text evidence="5">The sequence shown here is derived from an EMBL/GenBank/DDBJ whole genome shotgun (WGS) entry which is preliminary data.</text>
</comment>
<accession>A0A853APP8</accession>
<feature type="binding site" evidence="3">
    <location>
        <position position="1598"/>
    </location>
    <ligand>
        <name>Mg(2+)</name>
        <dbReference type="ChEBI" id="CHEBI:18420"/>
        <label>1</label>
    </ligand>
</feature>
<dbReference type="Pfam" id="PF03747">
    <property type="entry name" value="ADP_ribosyl_GH"/>
    <property type="match status" value="3"/>
</dbReference>
<protein>
    <submittedName>
        <fullName evidence="5">ADP-ribosylglycohydrolase</fullName>
    </submittedName>
</protein>
<dbReference type="PANTHER" id="PTHR16222">
    <property type="entry name" value="ADP-RIBOSYLGLYCOHYDROLASE"/>
    <property type="match status" value="1"/>
</dbReference>
<dbReference type="InterPro" id="IPR005502">
    <property type="entry name" value="Ribosyl_crysJ1"/>
</dbReference>
<dbReference type="GO" id="GO:0016787">
    <property type="term" value="F:hydrolase activity"/>
    <property type="evidence" value="ECO:0007669"/>
    <property type="project" value="UniProtKB-KW"/>
</dbReference>
<keyword evidence="3" id="KW-0460">Magnesium</keyword>
<feature type="region of interest" description="Disordered" evidence="4">
    <location>
        <begin position="1217"/>
        <end position="1304"/>
    </location>
</feature>
<dbReference type="InterPro" id="IPR036705">
    <property type="entry name" value="Ribosyl_crysJ1_sf"/>
</dbReference>
<feature type="binding site" evidence="3">
    <location>
        <position position="1601"/>
    </location>
    <ligand>
        <name>Mg(2+)</name>
        <dbReference type="ChEBI" id="CHEBI:18420"/>
        <label>1</label>
    </ligand>
</feature>
<sequence length="1661" mass="176868">MSQFAKIDVQQKLLGAWRAITSRPALLPLSWFEYVDHVDETVSARERFRSSVEPRQRAAGEWSCAHCGRALGMLVGGAVGEAVGASGPAPVDALLAAARSREFGGGTEVTDLLLSGAASAIGLEDLDPSASAADLGCLVMSVPVALSSTGVGDAEVFTRAMSAAEPLSDQPVERASAGVLAMALARAFSYGDANLTRLLRAAIEQLDAAGVDDGCRNRLELLTENARAAEKLPLTEALAKLGAGASGLETVARALYLSWKIGPGGRAQVHAASAAQNSAASAAVCGLLTGARFGAGAFPMVWRRKLRARPKIEVLAAELFQRFGDKGSLYRGTSTSSTAPKAANPGQSGDVQETGVPGAELGELDSSARAVHPREERPKTRARRRKTVLGGGGMVDERRDRLYGAVVGFAIGDRLGSAVADLTWSEIEEKHGPRGITRYAPAAGTGQLRSSLLRLALSLDVVIRADRLRLAGQEPDLGRLLRAEYERCAAEFPRFRNDVMAEAAARYPVDPDFAPSLSRVGSSADEIVRYLPLALWTEVDSVLFPLVRDAVPGSGGTEAEAIAGFAMMLQGCLHTRNPVRAMFSLQSEELDVCGPELRAAVTRADEIARKDITPAEIEQLGTGDTAIEAVAIALCAFQSAPLDPDEALRIAVNHSGNSAVTGALCGALTYASYDGASNIADHWLNGLVGGGMVYRVAEDAGRQLGPEPPNDAEWDERYPVPSVDETGTTTAEPGADTPKRERADDASPITQEMREAAKRQAGGYLYVTGPKYDPDGDVPSHAIKGAFVVDGNGEIGEDQANPNYQPSPVELTGPPANWIDRSMRRAVSGQIGQRDFRQLIAKASLPVLVTPEGGLMLLDAEGGARLTTWTASSVVPEGPQAKPLYLPRLLKSLPQDAVVVVNGSAELQAQFLVADLVAELRDMGLLVAGPSGELEVGPSFWVEQGARLARLIDQPTFAAVERALAQWGKLSEVTPARGRAIECGITAVETLVRGGVTDPDVLAATAAFNASEPLYGGNRTHVIGTDEEETRALELLRSAVSPHRPSDVDPESEPRVRQLVYHLYVEHLRASPWQVRAVVLANRFADYITPWVPGNVRDARQAELCVELLSCASDFPEPLRRLFDEEVVYADPSVPPQYELQPPAVPYITSAEQAVERARAVVDGLGDPVEVEDVGPVYLVRSAGTPGQVHLVHKVWETVTAEADDGGAVDRYRARHDVFPFTQGNPPPNPYERQRARRADPSAPHERAGESVPDEATGGTSAPKSHEAPTSSQERSAPSELANSVGTAVGEQPHPPAPPLTPHERFLGSMLAGALGDALGFAIEHHDIGMLRREFGPAGLSAPVLRDGLARVSDDTQMMLFTLEGLIRAHVARRMKPVDNDPVPEVQHAYQRWLHTQNQPWPQAGGPYARHLPQPDGWLVTNRGLFAARGPGRTCVSALARFAQTHQHGTVQHPVNDSKACGGVMRAAPVAVWSHDPAEVFFAAVGTAALTHGHPSGYLPAGVLAVIVHQLIRDVSLPESVRLARELLLRWRGHEEQLAALDEAVELAQRGPVAPEVIKDTLGLGRVGEEALAIGLYAALATDNLRDALLLAVNHAGDSDSTGIVCGTIAGALHGARAVPAEWLASLELREVIETVARDALAEFSPGPPTDPAWTRRYPAW</sequence>
<comment type="similarity">
    <text evidence="1">Belongs to the ADP-ribosylglycohydrolase family.</text>
</comment>
<evidence type="ECO:0000256" key="3">
    <source>
        <dbReference type="PIRSR" id="PIRSR605502-1"/>
    </source>
</evidence>
<dbReference type="GO" id="GO:0046872">
    <property type="term" value="F:metal ion binding"/>
    <property type="evidence" value="ECO:0007669"/>
    <property type="project" value="UniProtKB-KW"/>
</dbReference>
<feature type="compositionally biased region" description="Polar residues" evidence="4">
    <location>
        <begin position="331"/>
        <end position="351"/>
    </location>
</feature>
<dbReference type="Gene3D" id="1.10.4080.10">
    <property type="entry name" value="ADP-ribosylation/Crystallin J1"/>
    <property type="match status" value="3"/>
</dbReference>
<feature type="binding site" evidence="3">
    <location>
        <position position="1355"/>
    </location>
    <ligand>
        <name>Mg(2+)</name>
        <dbReference type="ChEBI" id="CHEBI:18420"/>
        <label>1</label>
    </ligand>
</feature>
<organism evidence="5 6">
    <name type="scientific">Saccharopolyspora hordei</name>
    <dbReference type="NCBI Taxonomy" id="1838"/>
    <lineage>
        <taxon>Bacteria</taxon>
        <taxon>Bacillati</taxon>
        <taxon>Actinomycetota</taxon>
        <taxon>Actinomycetes</taxon>
        <taxon>Pseudonocardiales</taxon>
        <taxon>Pseudonocardiaceae</taxon>
        <taxon>Saccharopolyspora</taxon>
    </lineage>
</organism>
<name>A0A853APP8_9PSEU</name>
<gene>
    <name evidence="5" type="ORF">HNR68_001130</name>
</gene>
<comment type="cofactor">
    <cofactor evidence="3">
        <name>Mg(2+)</name>
        <dbReference type="ChEBI" id="CHEBI:18420"/>
    </cofactor>
    <text evidence="3">Binds 2 magnesium ions per subunit.</text>
</comment>
<keyword evidence="6" id="KW-1185">Reference proteome</keyword>
<evidence type="ECO:0000313" key="6">
    <source>
        <dbReference type="Proteomes" id="UP000587002"/>
    </source>
</evidence>
<dbReference type="EMBL" id="JACCFJ010000001">
    <property type="protein sequence ID" value="NYI82500.1"/>
    <property type="molecule type" value="Genomic_DNA"/>
</dbReference>
<dbReference type="PANTHER" id="PTHR16222:SF24">
    <property type="entry name" value="ADP-RIBOSYLHYDROLASE ARH3"/>
    <property type="match status" value="1"/>
</dbReference>
<feature type="binding site" evidence="3">
    <location>
        <position position="1353"/>
    </location>
    <ligand>
        <name>Mg(2+)</name>
        <dbReference type="ChEBI" id="CHEBI:18420"/>
        <label>1</label>
    </ligand>
</feature>
<dbReference type="SUPFAM" id="SSF101478">
    <property type="entry name" value="ADP-ribosylglycohydrolase"/>
    <property type="match status" value="3"/>
</dbReference>
<feature type="binding site" evidence="3">
    <location>
        <position position="1354"/>
    </location>
    <ligand>
        <name>Mg(2+)</name>
        <dbReference type="ChEBI" id="CHEBI:18420"/>
        <label>1</label>
    </ligand>
</feature>
<evidence type="ECO:0000256" key="4">
    <source>
        <dbReference type="SAM" id="MobiDB-lite"/>
    </source>
</evidence>
<dbReference type="Proteomes" id="UP000587002">
    <property type="component" value="Unassembled WGS sequence"/>
</dbReference>
<feature type="region of interest" description="Disordered" evidence="4">
    <location>
        <begin position="330"/>
        <end position="385"/>
    </location>
</feature>
<evidence type="ECO:0000313" key="5">
    <source>
        <dbReference type="EMBL" id="NYI82500.1"/>
    </source>
</evidence>
<evidence type="ECO:0000256" key="1">
    <source>
        <dbReference type="ARBA" id="ARBA00010702"/>
    </source>
</evidence>
<proteinExistence type="inferred from homology"/>
<keyword evidence="2 5" id="KW-0378">Hydrolase</keyword>